<accession>A0A3B0ZWP5</accession>
<organism evidence="1">
    <name type="scientific">hydrothermal vent metagenome</name>
    <dbReference type="NCBI Taxonomy" id="652676"/>
    <lineage>
        <taxon>unclassified sequences</taxon>
        <taxon>metagenomes</taxon>
        <taxon>ecological metagenomes</taxon>
    </lineage>
</organism>
<protein>
    <submittedName>
        <fullName evidence="1">Uncharacterized protein</fullName>
    </submittedName>
</protein>
<dbReference type="EMBL" id="UOFR01000037">
    <property type="protein sequence ID" value="VAW96211.1"/>
    <property type="molecule type" value="Genomic_DNA"/>
</dbReference>
<proteinExistence type="predicted"/>
<dbReference type="AlphaFoldDB" id="A0A3B0ZWP5"/>
<gene>
    <name evidence="1" type="ORF">MNBD_GAMMA21-1347</name>
</gene>
<sequence>MGKTVVYGDRLSRIVCDTNRKSYCRVSENEVKPKAFKPNKKNETSIFVTSGLAENEIWHLGEFHLCGENKVYGRADVNADVIFGLKKLKIDYNNKPEYHANFLWPDDKEDIQDIAQVIAAEADCVKR</sequence>
<evidence type="ECO:0000313" key="1">
    <source>
        <dbReference type="EMBL" id="VAW96211.1"/>
    </source>
</evidence>
<name>A0A3B0ZWP5_9ZZZZ</name>
<reference evidence="1" key="1">
    <citation type="submission" date="2018-06" db="EMBL/GenBank/DDBJ databases">
        <authorList>
            <person name="Zhirakovskaya E."/>
        </authorList>
    </citation>
    <scope>NUCLEOTIDE SEQUENCE</scope>
</reference>